<proteinExistence type="predicted"/>
<feature type="compositionally biased region" description="Basic and acidic residues" evidence="1">
    <location>
        <begin position="77"/>
        <end position="89"/>
    </location>
</feature>
<dbReference type="EMBL" id="BKCJ011278308">
    <property type="protein sequence ID" value="GFD14269.1"/>
    <property type="molecule type" value="Genomic_DNA"/>
</dbReference>
<protein>
    <submittedName>
        <fullName evidence="2">Uncharacterized protein</fullName>
    </submittedName>
</protein>
<reference evidence="2" key="1">
    <citation type="journal article" date="2019" name="Sci. Rep.">
        <title>Draft genome of Tanacetum cinerariifolium, the natural source of mosquito coil.</title>
        <authorList>
            <person name="Yamashiro T."/>
            <person name="Shiraishi A."/>
            <person name="Satake H."/>
            <person name="Nakayama K."/>
        </authorList>
    </citation>
    <scope>NUCLEOTIDE SEQUENCE</scope>
</reference>
<evidence type="ECO:0000256" key="1">
    <source>
        <dbReference type="SAM" id="MobiDB-lite"/>
    </source>
</evidence>
<feature type="region of interest" description="Disordered" evidence="1">
    <location>
        <begin position="1"/>
        <end position="133"/>
    </location>
</feature>
<evidence type="ECO:0000313" key="2">
    <source>
        <dbReference type="EMBL" id="GFD14269.1"/>
    </source>
</evidence>
<gene>
    <name evidence="2" type="ORF">Tci_886238</name>
</gene>
<comment type="caution">
    <text evidence="2">The sequence shown here is derived from an EMBL/GenBank/DDBJ whole genome shotgun (WGS) entry which is preliminary data.</text>
</comment>
<feature type="compositionally biased region" description="Acidic residues" evidence="1">
    <location>
        <begin position="34"/>
        <end position="76"/>
    </location>
</feature>
<sequence length="133" mass="14725">MDLDEFEAPQSLEQVPPSPNYVHGPKYLKYVAPADDDIPEDAEEDLEEDPADGGDDDDEEESFEDDDDDEEEEEETSKEGKDEEKEHLAPTDSTALPAINHVVSAEETIPFETDESTATPPPPRSPQTGVFFS</sequence>
<name>A0A699TZ65_TANCI</name>
<accession>A0A699TZ65</accession>
<dbReference type="AlphaFoldDB" id="A0A699TZ65"/>
<organism evidence="2">
    <name type="scientific">Tanacetum cinerariifolium</name>
    <name type="common">Dalmatian daisy</name>
    <name type="synonym">Chrysanthemum cinerariifolium</name>
    <dbReference type="NCBI Taxonomy" id="118510"/>
    <lineage>
        <taxon>Eukaryota</taxon>
        <taxon>Viridiplantae</taxon>
        <taxon>Streptophyta</taxon>
        <taxon>Embryophyta</taxon>
        <taxon>Tracheophyta</taxon>
        <taxon>Spermatophyta</taxon>
        <taxon>Magnoliopsida</taxon>
        <taxon>eudicotyledons</taxon>
        <taxon>Gunneridae</taxon>
        <taxon>Pentapetalae</taxon>
        <taxon>asterids</taxon>
        <taxon>campanulids</taxon>
        <taxon>Asterales</taxon>
        <taxon>Asteraceae</taxon>
        <taxon>Asteroideae</taxon>
        <taxon>Anthemideae</taxon>
        <taxon>Anthemidinae</taxon>
        <taxon>Tanacetum</taxon>
    </lineage>
</organism>